<feature type="transmembrane region" description="Helical" evidence="1">
    <location>
        <begin position="227"/>
        <end position="248"/>
    </location>
</feature>
<evidence type="ECO:0000313" key="2">
    <source>
        <dbReference type="EMBL" id="HJC25651.1"/>
    </source>
</evidence>
<comment type="caution">
    <text evidence="2">The sequence shown here is derived from an EMBL/GenBank/DDBJ whole genome shotgun (WGS) entry which is preliminary data.</text>
</comment>
<protein>
    <submittedName>
        <fullName evidence="2">Uncharacterized protein</fullName>
    </submittedName>
</protein>
<feature type="transmembrane region" description="Helical" evidence="1">
    <location>
        <begin position="203"/>
        <end position="220"/>
    </location>
</feature>
<evidence type="ECO:0000256" key="1">
    <source>
        <dbReference type="SAM" id="Phobius"/>
    </source>
</evidence>
<reference evidence="2" key="2">
    <citation type="submission" date="2021-04" db="EMBL/GenBank/DDBJ databases">
        <authorList>
            <person name="Gilroy R."/>
        </authorList>
    </citation>
    <scope>NUCLEOTIDE SEQUENCE</scope>
    <source>
        <strain evidence="2">USAMLcec2-132</strain>
    </source>
</reference>
<accession>A0A9D2SSV4</accession>
<proteinExistence type="predicted"/>
<feature type="transmembrane region" description="Helical" evidence="1">
    <location>
        <begin position="20"/>
        <end position="41"/>
    </location>
</feature>
<reference evidence="2" key="1">
    <citation type="journal article" date="2021" name="PeerJ">
        <title>Extensive microbial diversity within the chicken gut microbiome revealed by metagenomics and culture.</title>
        <authorList>
            <person name="Gilroy R."/>
            <person name="Ravi A."/>
            <person name="Getino M."/>
            <person name="Pursley I."/>
            <person name="Horton D.L."/>
            <person name="Alikhan N.F."/>
            <person name="Baker D."/>
            <person name="Gharbi K."/>
            <person name="Hall N."/>
            <person name="Watson M."/>
            <person name="Adriaenssens E.M."/>
            <person name="Foster-Nyarko E."/>
            <person name="Jarju S."/>
            <person name="Secka A."/>
            <person name="Antonio M."/>
            <person name="Oren A."/>
            <person name="Chaudhuri R.R."/>
            <person name="La Ragione R."/>
            <person name="Hildebrand F."/>
            <person name="Pallen M.J."/>
        </authorList>
    </citation>
    <scope>NUCLEOTIDE SEQUENCE</scope>
    <source>
        <strain evidence="2">USAMLcec2-132</strain>
    </source>
</reference>
<organism evidence="2 3">
    <name type="scientific">Candidatus Eisenbergiella merdavium</name>
    <dbReference type="NCBI Taxonomy" id="2838551"/>
    <lineage>
        <taxon>Bacteria</taxon>
        <taxon>Bacillati</taxon>
        <taxon>Bacillota</taxon>
        <taxon>Clostridia</taxon>
        <taxon>Lachnospirales</taxon>
        <taxon>Lachnospiraceae</taxon>
        <taxon>Eisenbergiella</taxon>
    </lineage>
</organism>
<feature type="transmembrane region" description="Helical" evidence="1">
    <location>
        <begin position="157"/>
        <end position="174"/>
    </location>
</feature>
<dbReference type="EMBL" id="DWWS01000069">
    <property type="protein sequence ID" value="HJC25651.1"/>
    <property type="molecule type" value="Genomic_DNA"/>
</dbReference>
<dbReference type="Proteomes" id="UP000823891">
    <property type="component" value="Unassembled WGS sequence"/>
</dbReference>
<feature type="transmembrane region" description="Helical" evidence="1">
    <location>
        <begin position="304"/>
        <end position="324"/>
    </location>
</feature>
<keyword evidence="1" id="KW-1133">Transmembrane helix</keyword>
<dbReference type="AlphaFoldDB" id="A0A9D2SSV4"/>
<keyword evidence="1" id="KW-0472">Membrane</keyword>
<sequence>METITAKETWEKRIAGIGAACFWAGLLLELLIVVVDISAYINPIEGQLFRLTFLLFAVKVLCSRFSRREWLWLLFFGVLAGVCYLSSTRDEAVRLVVFCAAFRDVDVKKALKLSFFVTLAGCLVLTLLAALGFLGNMYIIDDGERGLRYTFGLGHPNAVYCLFWALSALGIWLWHEKMKPVHYGLIALAGLLLFIPTRSRTGVLFLIFTLALSLLLVYRRQAGERKLLYVFGIAALFACVLLSVWIAYYEPYQGPFYTYIDRFITGRITSMNTLEGGGGRLCNWSLFSSPENIKYFDLGYVRLFYWYGIIPGAAYVVMYALLLWECRRRRDSYGFMMLLSFALYTMLEAHFVSVYMGRNYALFLMGAYWGGIVEKRDLPAGAGAQMGQEPSAGTTGGPEKLRRGYVWMLPGMLLGRGGEKG</sequence>
<feature type="transmembrane region" description="Helical" evidence="1">
    <location>
        <begin position="70"/>
        <end position="87"/>
    </location>
</feature>
<feature type="transmembrane region" description="Helical" evidence="1">
    <location>
        <begin position="113"/>
        <end position="137"/>
    </location>
</feature>
<name>A0A9D2SSV4_9FIRM</name>
<gene>
    <name evidence="2" type="ORF">H9761_18475</name>
</gene>
<feature type="transmembrane region" description="Helical" evidence="1">
    <location>
        <begin position="336"/>
        <end position="356"/>
    </location>
</feature>
<evidence type="ECO:0000313" key="3">
    <source>
        <dbReference type="Proteomes" id="UP000823891"/>
    </source>
</evidence>
<feature type="transmembrane region" description="Helical" evidence="1">
    <location>
        <begin position="181"/>
        <end position="197"/>
    </location>
</feature>
<keyword evidence="1" id="KW-0812">Transmembrane</keyword>